<evidence type="ECO:0000259" key="1">
    <source>
        <dbReference type="SMART" id="SM00256"/>
    </source>
</evidence>
<evidence type="ECO:0000313" key="2">
    <source>
        <dbReference type="EMBL" id="SSX13493.1"/>
    </source>
</evidence>
<proteinExistence type="predicted"/>
<sequence length="254" mass="30395">MYSINDYLLDELLIIIFGYLPRSDRKTCRLACQHWNEMILNEVRFRTDWHLNVDPRTLTPSDFVRLLESRVHFSSITLDFSNSYENIDNLVNVLTQIGKGVTKIVIKKFHFEHHYGIINCFALLKGIEIDSELNLEMINRNTKVEHIKLNYFDQLPSNILYLFEVFPNIKTFDYDHWKINGHISMIQNFKTAPTLWKVLCWVDGNPSFDAFQTEFLQFETLNLDRFCYYSYQRNEHRYDFLKKVISKFPDIPKI</sequence>
<dbReference type="SUPFAM" id="SSF81383">
    <property type="entry name" value="F-box domain"/>
    <property type="match status" value="1"/>
</dbReference>
<dbReference type="EMBL" id="UFQS01002206">
    <property type="protein sequence ID" value="SSX13493.1"/>
    <property type="molecule type" value="Genomic_DNA"/>
</dbReference>
<dbReference type="Gene3D" id="1.20.1280.50">
    <property type="match status" value="1"/>
</dbReference>
<reference evidence="2" key="1">
    <citation type="submission" date="2018-04" db="EMBL/GenBank/DDBJ databases">
        <authorList>
            <person name="Go L.Y."/>
            <person name="Mitchell J.A."/>
        </authorList>
    </citation>
    <scope>NUCLEOTIDE SEQUENCE</scope>
    <source>
        <tissue evidence="2">Whole organism</tissue>
    </source>
</reference>
<dbReference type="Pfam" id="PF12937">
    <property type="entry name" value="F-box-like"/>
    <property type="match status" value="1"/>
</dbReference>
<protein>
    <submittedName>
        <fullName evidence="2">CSON005669 protein</fullName>
    </submittedName>
</protein>
<feature type="domain" description="F-box" evidence="1">
    <location>
        <begin position="8"/>
        <end position="47"/>
    </location>
</feature>
<dbReference type="InterPro" id="IPR001810">
    <property type="entry name" value="F-box_dom"/>
</dbReference>
<dbReference type="AlphaFoldDB" id="A0A336L9W3"/>
<organism evidence="2">
    <name type="scientific">Culicoides sonorensis</name>
    <name type="common">Biting midge</name>
    <dbReference type="NCBI Taxonomy" id="179676"/>
    <lineage>
        <taxon>Eukaryota</taxon>
        <taxon>Metazoa</taxon>
        <taxon>Ecdysozoa</taxon>
        <taxon>Arthropoda</taxon>
        <taxon>Hexapoda</taxon>
        <taxon>Insecta</taxon>
        <taxon>Pterygota</taxon>
        <taxon>Neoptera</taxon>
        <taxon>Endopterygota</taxon>
        <taxon>Diptera</taxon>
        <taxon>Nematocera</taxon>
        <taxon>Chironomoidea</taxon>
        <taxon>Ceratopogonidae</taxon>
        <taxon>Ceratopogoninae</taxon>
        <taxon>Culicoides</taxon>
        <taxon>Monoculicoides</taxon>
    </lineage>
</organism>
<evidence type="ECO:0000313" key="3">
    <source>
        <dbReference type="EMBL" id="SSX32923.1"/>
    </source>
</evidence>
<reference evidence="3" key="2">
    <citation type="submission" date="2018-07" db="EMBL/GenBank/DDBJ databases">
        <authorList>
            <person name="Quirk P.G."/>
            <person name="Krulwich T.A."/>
        </authorList>
    </citation>
    <scope>NUCLEOTIDE SEQUENCE</scope>
</reference>
<gene>
    <name evidence="2" type="primary">CSON005669</name>
</gene>
<accession>A0A336L9W3</accession>
<dbReference type="InterPro" id="IPR036047">
    <property type="entry name" value="F-box-like_dom_sf"/>
</dbReference>
<dbReference type="EMBL" id="UFQT01002206">
    <property type="protein sequence ID" value="SSX32923.1"/>
    <property type="molecule type" value="Genomic_DNA"/>
</dbReference>
<name>A0A336L9W3_CULSO</name>
<dbReference type="SMART" id="SM00256">
    <property type="entry name" value="FBOX"/>
    <property type="match status" value="1"/>
</dbReference>
<dbReference type="VEuPathDB" id="VectorBase:CSON005669"/>